<evidence type="ECO:0000313" key="7">
    <source>
        <dbReference type="Proteomes" id="UP000474042"/>
    </source>
</evidence>
<dbReference type="RefSeq" id="WP_024038601.1">
    <property type="nucleotide sequence ID" value="NZ_BKBC01000061.1"/>
</dbReference>
<sequence>MLCEKCKKNEARINLVKIVNGEKQQIWLCEECAKNISNIPFLSSIPEGAGFPFQEVLNGLLTGVENAQNTVKEEKPVCPTCGLTYDDFKKTKKVGCSNCYFVFKKSIKAIIKNTSGEKTHKGRIPQRIQNEFYQRDRLKHLKQQLQILVSDEEYEKAAIIRDEIREMELYIIESNINSEKQDCKEENCNGQLDS</sequence>
<accession>A0A2S7F711</accession>
<comment type="caution">
    <text evidence="4">The sequence shown here is derived from an EMBL/GenBank/DDBJ whole genome shotgun (WGS) entry which is preliminary data.</text>
</comment>
<dbReference type="SUPFAM" id="SSF46600">
    <property type="entry name" value="C-terminal UvrC-binding domain of UvrB"/>
    <property type="match status" value="1"/>
</dbReference>
<dbReference type="GO" id="GO:0005507">
    <property type="term" value="F:copper ion binding"/>
    <property type="evidence" value="ECO:0007669"/>
    <property type="project" value="TreeGrafter"/>
</dbReference>
<evidence type="ECO:0000259" key="1">
    <source>
        <dbReference type="PROSITE" id="PS50151"/>
    </source>
</evidence>
<dbReference type="EMBL" id="WOFV02000054">
    <property type="protein sequence ID" value="NAS19063.1"/>
    <property type="molecule type" value="Genomic_DNA"/>
</dbReference>
<dbReference type="Pfam" id="PF02151">
    <property type="entry name" value="UVR"/>
    <property type="match status" value="1"/>
</dbReference>
<reference evidence="2 6" key="2">
    <citation type="submission" date="2019-07" db="EMBL/GenBank/DDBJ databases">
        <title>Whole genome shotgun sequence of Clostridium butyricum NBRC 3858.</title>
        <authorList>
            <person name="Hosoyama A."/>
            <person name="Uohara A."/>
            <person name="Ohji S."/>
            <person name="Ichikawa N."/>
        </authorList>
    </citation>
    <scope>NUCLEOTIDE SEQUENCE [LARGE SCALE GENOMIC DNA]</scope>
    <source>
        <strain evidence="2 6">NBRC 3858</strain>
    </source>
</reference>
<dbReference type="Proteomes" id="UP000238081">
    <property type="component" value="Unassembled WGS sequence"/>
</dbReference>
<gene>
    <name evidence="4" type="ORF">AWN73_17905</name>
    <name evidence="2" type="ORF">CBU02nite_33070</name>
    <name evidence="3" type="ORF">GND98_014580</name>
</gene>
<evidence type="ECO:0000313" key="6">
    <source>
        <dbReference type="Proteomes" id="UP000321089"/>
    </source>
</evidence>
<reference evidence="3 7" key="3">
    <citation type="submission" date="2020-01" db="EMBL/GenBank/DDBJ databases">
        <title>Genome sequence of a 1,3-propanediol producer, Clostridium butyricum S3.</title>
        <authorList>
            <person name="Zhou J."/>
        </authorList>
    </citation>
    <scope>NUCLEOTIDE SEQUENCE [LARGE SCALE GENOMIC DNA]</scope>
    <source>
        <strain evidence="3 7">S3</strain>
    </source>
</reference>
<dbReference type="EMBL" id="LRDH01000133">
    <property type="protein sequence ID" value="PPV12731.1"/>
    <property type="molecule type" value="Genomic_DNA"/>
</dbReference>
<dbReference type="GO" id="GO:0008270">
    <property type="term" value="F:zinc ion binding"/>
    <property type="evidence" value="ECO:0007669"/>
    <property type="project" value="TreeGrafter"/>
</dbReference>
<dbReference type="GO" id="GO:0050897">
    <property type="term" value="F:cobalt ion binding"/>
    <property type="evidence" value="ECO:0007669"/>
    <property type="project" value="TreeGrafter"/>
</dbReference>
<dbReference type="GO" id="GO:1990170">
    <property type="term" value="P:stress response to cadmium ion"/>
    <property type="evidence" value="ECO:0007669"/>
    <property type="project" value="TreeGrafter"/>
</dbReference>
<dbReference type="AlphaFoldDB" id="A0A2S7F711"/>
<dbReference type="InterPro" id="IPR001943">
    <property type="entry name" value="UVR_dom"/>
</dbReference>
<dbReference type="EMBL" id="BKBC01000061">
    <property type="protein sequence ID" value="GEQ22801.1"/>
    <property type="molecule type" value="Genomic_DNA"/>
</dbReference>
<reference evidence="4 5" key="1">
    <citation type="submission" date="2016-01" db="EMBL/GenBank/DDBJ databases">
        <title>Characterization of the Clostridium difficile lineages that are prevalent in Hong Kong and China.</title>
        <authorList>
            <person name="Kwok J.S.-L."/>
            <person name="Lam W.-Y."/>
            <person name="Ip M."/>
            <person name="Chan T.-F."/>
            <person name="Hawkey P.M."/>
            <person name="Tsui S.K.-W."/>
        </authorList>
    </citation>
    <scope>NUCLEOTIDE SEQUENCE [LARGE SCALE GENOMIC DNA]</scope>
    <source>
        <strain evidence="4 5">300064</strain>
    </source>
</reference>
<organism evidence="4 5">
    <name type="scientific">Clostridium butyricum</name>
    <dbReference type="NCBI Taxonomy" id="1492"/>
    <lineage>
        <taxon>Bacteria</taxon>
        <taxon>Bacillati</taxon>
        <taxon>Bacillota</taxon>
        <taxon>Clostridia</taxon>
        <taxon>Eubacteriales</taxon>
        <taxon>Clostridiaceae</taxon>
        <taxon>Clostridium</taxon>
    </lineage>
</organism>
<feature type="domain" description="UVR" evidence="1">
    <location>
        <begin position="135"/>
        <end position="170"/>
    </location>
</feature>
<dbReference type="GO" id="GO:0046870">
    <property type="term" value="F:cadmium ion binding"/>
    <property type="evidence" value="ECO:0007669"/>
    <property type="project" value="TreeGrafter"/>
</dbReference>
<protein>
    <submittedName>
        <fullName evidence="4">Excinuclease ABC subunit B</fullName>
    </submittedName>
    <submittedName>
        <fullName evidence="2">Excinuclease Uvr</fullName>
    </submittedName>
</protein>
<dbReference type="InterPro" id="IPR025542">
    <property type="entry name" value="YacH"/>
</dbReference>
<dbReference type="InterPro" id="IPR036876">
    <property type="entry name" value="UVR_dom_sf"/>
</dbReference>
<dbReference type="PANTHER" id="PTHR38430">
    <property type="entry name" value="PROTEIN-ARGININE KINASE ACTIVATOR PROTEIN"/>
    <property type="match status" value="1"/>
</dbReference>
<dbReference type="PROSITE" id="PS50151">
    <property type="entry name" value="UVR"/>
    <property type="match status" value="1"/>
</dbReference>
<dbReference type="Proteomes" id="UP000474042">
    <property type="component" value="Unassembled WGS sequence"/>
</dbReference>
<evidence type="ECO:0000313" key="3">
    <source>
        <dbReference type="EMBL" id="NAS19063.1"/>
    </source>
</evidence>
<evidence type="ECO:0000313" key="4">
    <source>
        <dbReference type="EMBL" id="PPV12731.1"/>
    </source>
</evidence>
<dbReference type="GO" id="GO:1990169">
    <property type="term" value="P:stress response to copper ion"/>
    <property type="evidence" value="ECO:0007669"/>
    <property type="project" value="TreeGrafter"/>
</dbReference>
<evidence type="ECO:0000313" key="5">
    <source>
        <dbReference type="Proteomes" id="UP000238081"/>
    </source>
</evidence>
<dbReference type="Proteomes" id="UP000321089">
    <property type="component" value="Unassembled WGS sequence"/>
</dbReference>
<name>A0A2S7F711_CLOBU</name>
<dbReference type="PIRSF" id="PIRSF015034">
    <property type="entry name" value="YacH"/>
    <property type="match status" value="1"/>
</dbReference>
<dbReference type="PANTHER" id="PTHR38430:SF1">
    <property type="entry name" value="PROTEIN-ARGININE KINASE ACTIVATOR PROTEIN"/>
    <property type="match status" value="1"/>
</dbReference>
<evidence type="ECO:0000313" key="2">
    <source>
        <dbReference type="EMBL" id="GEQ22801.1"/>
    </source>
</evidence>
<proteinExistence type="predicted"/>